<evidence type="ECO:0000256" key="1">
    <source>
        <dbReference type="SAM" id="SignalP"/>
    </source>
</evidence>
<accession>A0ABR4WFX1</accession>
<feature type="domain" description="PDZ" evidence="2">
    <location>
        <begin position="126"/>
        <end position="202"/>
    </location>
</feature>
<gene>
    <name evidence="3" type="ORF">T9A_01191</name>
</gene>
<evidence type="ECO:0000313" key="4">
    <source>
        <dbReference type="Proteomes" id="UP000029443"/>
    </source>
</evidence>
<dbReference type="SMART" id="SM00228">
    <property type="entry name" value="PDZ"/>
    <property type="match status" value="1"/>
</dbReference>
<proteinExistence type="predicted"/>
<evidence type="ECO:0000259" key="2">
    <source>
        <dbReference type="PROSITE" id="PS50106"/>
    </source>
</evidence>
<feature type="chain" id="PRO_5046618070" evidence="1">
    <location>
        <begin position="22"/>
        <end position="386"/>
    </location>
</feature>
<reference evidence="3 4" key="1">
    <citation type="submission" date="2012-09" db="EMBL/GenBank/DDBJ databases">
        <title>Genome Sequence of alkane-degrading Bacterium Alcanivorax jadensis T9.</title>
        <authorList>
            <person name="Lai Q."/>
            <person name="Shao Z."/>
        </authorList>
    </citation>
    <scope>NUCLEOTIDE SEQUENCE [LARGE SCALE GENOMIC DNA]</scope>
    <source>
        <strain evidence="3 4">T9</strain>
    </source>
</reference>
<keyword evidence="4" id="KW-1185">Reference proteome</keyword>
<dbReference type="Proteomes" id="UP000029443">
    <property type="component" value="Unassembled WGS sequence"/>
</dbReference>
<dbReference type="InterPro" id="IPR036034">
    <property type="entry name" value="PDZ_sf"/>
</dbReference>
<dbReference type="InterPro" id="IPR001478">
    <property type="entry name" value="PDZ"/>
</dbReference>
<dbReference type="RefSeq" id="WP_035246001.1">
    <property type="nucleotide sequence ID" value="NZ_ARXU01000003.1"/>
</dbReference>
<evidence type="ECO:0000313" key="3">
    <source>
        <dbReference type="EMBL" id="KGD61982.1"/>
    </source>
</evidence>
<feature type="signal peptide" evidence="1">
    <location>
        <begin position="1"/>
        <end position="21"/>
    </location>
</feature>
<dbReference type="Pfam" id="PF00595">
    <property type="entry name" value="PDZ"/>
    <property type="match status" value="1"/>
</dbReference>
<dbReference type="PROSITE" id="PS50106">
    <property type="entry name" value="PDZ"/>
    <property type="match status" value="1"/>
</dbReference>
<dbReference type="SUPFAM" id="SSF50156">
    <property type="entry name" value="PDZ domain-like"/>
    <property type="match status" value="1"/>
</dbReference>
<organism evidence="3 4">
    <name type="scientific">Alcanivorax jadensis T9</name>
    <dbReference type="NCBI Taxonomy" id="1177181"/>
    <lineage>
        <taxon>Bacteria</taxon>
        <taxon>Pseudomonadati</taxon>
        <taxon>Pseudomonadota</taxon>
        <taxon>Gammaproteobacteria</taxon>
        <taxon>Oceanospirillales</taxon>
        <taxon>Alcanivoracaceae</taxon>
        <taxon>Alcanivorax</taxon>
    </lineage>
</organism>
<protein>
    <submittedName>
        <fullName evidence="3">Carboxyl-terminal protease-like protein</fullName>
    </submittedName>
</protein>
<dbReference type="EMBL" id="ARXU01000003">
    <property type="protein sequence ID" value="KGD61982.1"/>
    <property type="molecule type" value="Genomic_DNA"/>
</dbReference>
<sequence length="386" mass="40171">MERIFTCIRLGAVVLGSALLAACASSYQQGGTSSPAVTTVNGPVTSSTGSEAYQKQVFQARDNKTAACLQTEVSSGKLMYHSLVVPSGSFQVQAEHTVGAWRCIDYGKGGQQVWATLDPNSTGAQGVSTSDEPLGDGLLGIRIHQTEDKHFLKVESLVPLSAAEESGLLQSGDLIVAIGDGKNGEMTPTAGQTLHQLVAQMRGEPGTFARLSIMSPGTAGTRDVVLERREQTSEQLAAIQQQKIDGLALKNNSGQFLSPYTSDGVTAEWVNKTINVSMGKATGSAVGGVAGAYAANKVLENVPFGGMLGGFLGSKAGKAVGGNTALEASGGWDFIRSSSDISFNSMSDMAQWLATTHSTKSNFVDVIKAADKIYPGLQTAVANSAR</sequence>
<keyword evidence="1" id="KW-0732">Signal</keyword>
<name>A0ABR4WFX1_9GAMM</name>
<dbReference type="PROSITE" id="PS51257">
    <property type="entry name" value="PROKAR_LIPOPROTEIN"/>
    <property type="match status" value="1"/>
</dbReference>
<comment type="caution">
    <text evidence="3">The sequence shown here is derived from an EMBL/GenBank/DDBJ whole genome shotgun (WGS) entry which is preliminary data.</text>
</comment>
<dbReference type="Gene3D" id="2.30.42.10">
    <property type="match status" value="1"/>
</dbReference>